<dbReference type="InterPro" id="IPR035986">
    <property type="entry name" value="PKD_dom_sf"/>
</dbReference>
<dbReference type="Gene3D" id="2.60.40.10">
    <property type="entry name" value="Immunoglobulins"/>
    <property type="match status" value="2"/>
</dbReference>
<dbReference type="PANTHER" id="PTHR22990">
    <property type="entry name" value="F-BOX ONLY PROTEIN"/>
    <property type="match status" value="1"/>
</dbReference>
<name>A0AAW6U353_9BACT</name>
<dbReference type="InterPro" id="IPR006626">
    <property type="entry name" value="PbH1"/>
</dbReference>
<dbReference type="SUPFAM" id="SSF69304">
    <property type="entry name" value="Tricorn protease N-terminal domain"/>
    <property type="match status" value="1"/>
</dbReference>
<proteinExistence type="predicted"/>
<dbReference type="SUPFAM" id="SSF49299">
    <property type="entry name" value="PKD domain"/>
    <property type="match status" value="1"/>
</dbReference>
<keyword evidence="2" id="KW-0732">Signal</keyword>
<keyword evidence="5" id="KW-1185">Reference proteome</keyword>
<evidence type="ECO:0000256" key="1">
    <source>
        <dbReference type="ARBA" id="ARBA00022737"/>
    </source>
</evidence>
<dbReference type="PANTHER" id="PTHR22990:SF15">
    <property type="entry name" value="F-BOX ONLY PROTEIN 10"/>
    <property type="match status" value="1"/>
</dbReference>
<dbReference type="EMBL" id="JASCXX010000012">
    <property type="protein sequence ID" value="MDI6449653.1"/>
    <property type="molecule type" value="Genomic_DNA"/>
</dbReference>
<feature type="signal peptide" evidence="2">
    <location>
        <begin position="1"/>
        <end position="20"/>
    </location>
</feature>
<comment type="caution">
    <text evidence="4">The sequence shown here is derived from an EMBL/GenBank/DDBJ whole genome shotgun (WGS) entry which is preliminary data.</text>
</comment>
<dbReference type="InterPro" id="IPR039448">
    <property type="entry name" value="Beta_helix"/>
</dbReference>
<dbReference type="RefSeq" id="WP_349245061.1">
    <property type="nucleotide sequence ID" value="NZ_JASCXX010000012.1"/>
</dbReference>
<keyword evidence="1" id="KW-0677">Repeat</keyword>
<dbReference type="SUPFAM" id="SSF51126">
    <property type="entry name" value="Pectin lyase-like"/>
    <property type="match status" value="2"/>
</dbReference>
<evidence type="ECO:0000259" key="3">
    <source>
        <dbReference type="Pfam" id="PF13229"/>
    </source>
</evidence>
<organism evidence="4 5">
    <name type="scientific">Anaerobaca lacustris</name>
    <dbReference type="NCBI Taxonomy" id="3044600"/>
    <lineage>
        <taxon>Bacteria</taxon>
        <taxon>Pseudomonadati</taxon>
        <taxon>Planctomycetota</taxon>
        <taxon>Phycisphaerae</taxon>
        <taxon>Sedimentisphaerales</taxon>
        <taxon>Anaerobacaceae</taxon>
        <taxon>Anaerobaca</taxon>
    </lineage>
</organism>
<gene>
    <name evidence="4" type="ORF">QJ522_11410</name>
</gene>
<accession>A0AAW6U353</accession>
<dbReference type="Pfam" id="PF13229">
    <property type="entry name" value="Beta_helix"/>
    <property type="match status" value="1"/>
</dbReference>
<feature type="chain" id="PRO_5043689528" evidence="2">
    <location>
        <begin position="21"/>
        <end position="1249"/>
    </location>
</feature>
<dbReference type="Gene3D" id="2.160.20.10">
    <property type="entry name" value="Single-stranded right-handed beta-helix, Pectin lyase-like"/>
    <property type="match status" value="2"/>
</dbReference>
<dbReference type="Pfam" id="PF22352">
    <property type="entry name" value="K319L-like_PKD"/>
    <property type="match status" value="1"/>
</dbReference>
<evidence type="ECO:0000313" key="5">
    <source>
        <dbReference type="Proteomes" id="UP001431776"/>
    </source>
</evidence>
<dbReference type="InterPro" id="IPR013783">
    <property type="entry name" value="Ig-like_fold"/>
</dbReference>
<dbReference type="SMART" id="SM00710">
    <property type="entry name" value="PbH1"/>
    <property type="match status" value="8"/>
</dbReference>
<dbReference type="InterPro" id="IPR012334">
    <property type="entry name" value="Pectin_lyas_fold"/>
</dbReference>
<dbReference type="AlphaFoldDB" id="A0AAW6U353"/>
<evidence type="ECO:0000313" key="4">
    <source>
        <dbReference type="EMBL" id="MDI6449653.1"/>
    </source>
</evidence>
<protein>
    <submittedName>
        <fullName evidence="4">Right-handed parallel beta-helix repeat-containing protein</fullName>
    </submittedName>
</protein>
<sequence>MRHLLVASLVVMALVSGSIAATVRHVPGDYSTIQQAIDASDHGDTVIVAPGLYYETVDFNGKNIVVTSTDPNDPRIVGYTILHAQGEGSVVTFQNGETSRAVLTGFTLTGGVGTVIYSYVGSDYSYSYSYGGGILCMGASPTITRNVITNNAAPYRNEQEEVNVGGARYFTYRYEWSDGGGIYCSGSATITHNVIYNNAAETGGGIYASGSATVAHNLIYNNSAVNGGGVYIYAGQLLNNTIVGNDCDKEPEYGVGGNVYASFGYDYTRLTVANNIICSARSGGGLFWSYAGGDAIRYNNVWGNTPVDYITRDLRTNEAIYGGQAEWTGRNGNISADPVFLSSWSARYRLDAGSPCISAGDPDFVPRPGETDIDGDPRVYALRVDIGADEYIGYVKPLAHAGADRHILAPEPVTLDGTGSYFSDPHGPTSFAWTQTSGAEVMLDDALAAQPAFTPPAEGWYTFSLVVADGQYTSAPDTVLVVVGNERPVANAGPDKLWATPGGIRLDGSRSHDADPPDELTYAWTQLEGPPVDLLLADSAMPYFLCQQAGVYRFELVVNDGFVDSEPDVVKVEAAPFTVNAEPFTIAQDSERYFFYPATSGTHVAYVGNEDYNPSQWQVFCADTRTGIFRTFKAGTVNTKPKIDGSLVVWVSGTGSYYNPICTSVYLGDMVTGDSFPLRRGTQTDSYGYPAISGSKVVWLRHRDVDTANKTRYAEAVYDICGADVTDRANPVYFAIAEEAGRGMPYPYDNYTEAHEGFVDICGDLVVWEADGDIYGADISDLSDIKVFPICTAPERQYDPSVSGNLVVWTDERNDIGDIYGADVSNPEDVREFEVWVGGGWQLQPSIDGSTIVYLEGDNWSGNIRTCCVTREYGVVHFSLPIYSFGGGPEISGSTISWARNYEISGVRLDFGYALQDGPIENATSGSRHDYIQHAISAAEDGDVIVIEPGLYRETLRFAGKSVTVTSVAPEDPAIRAATVLAGSGPLVTFADGETADSVFTGFTVAGGSYGLFCNGSKPTIHHCDVIGNTSAGVKVWGGGEPAVSRCEILANHVGVEMWADVSGRRIQRNYGTLTNCVIAGNRAGGVYSGYPVIENCTIADNLGYGVSCVAPVLVNSIVYFNDAVNLDVRQEATVTYCNIQGGWPGEGNIDADPLFVARGQWSEDAVWTPGDYHLKSQGWFWDVWQGLWSWDDATSPCIDAGDPSWPLGEESACEAGDALSERAAVNTRINMGAYGGTEQASLAPRGAP</sequence>
<evidence type="ECO:0000256" key="2">
    <source>
        <dbReference type="SAM" id="SignalP"/>
    </source>
</evidence>
<feature type="domain" description="Right handed beta helix" evidence="3">
    <location>
        <begin position="1011"/>
        <end position="1142"/>
    </location>
</feature>
<dbReference type="InterPro" id="IPR011050">
    <property type="entry name" value="Pectin_lyase_fold/virulence"/>
</dbReference>
<reference evidence="4" key="1">
    <citation type="submission" date="2023-05" db="EMBL/GenBank/DDBJ databases">
        <title>Anaerotaeda fermentans gen. nov., sp. nov., a novel anaerobic planctomycete of the new family within the order Sedimentisphaerales isolated from Taman Peninsula, Russia.</title>
        <authorList>
            <person name="Khomyakova M.A."/>
            <person name="Merkel A.Y."/>
            <person name="Slobodkin A.I."/>
        </authorList>
    </citation>
    <scope>NUCLEOTIDE SEQUENCE</scope>
    <source>
        <strain evidence="4">M17dextr</strain>
    </source>
</reference>
<dbReference type="Proteomes" id="UP001431776">
    <property type="component" value="Unassembled WGS sequence"/>
</dbReference>
<dbReference type="GO" id="GO:0006511">
    <property type="term" value="P:ubiquitin-dependent protein catabolic process"/>
    <property type="evidence" value="ECO:0007669"/>
    <property type="project" value="TreeGrafter"/>
</dbReference>
<dbReference type="InterPro" id="IPR051550">
    <property type="entry name" value="SCF-Subunits/Alg-Epimerases"/>
</dbReference>